<dbReference type="InterPro" id="IPR014001">
    <property type="entry name" value="Helicase_ATP-bd"/>
</dbReference>
<evidence type="ECO:0000313" key="2">
    <source>
        <dbReference type="EMBL" id="EQD66195.1"/>
    </source>
</evidence>
<accession>T1CGI7</accession>
<dbReference type="AlphaFoldDB" id="T1CGI7"/>
<evidence type="ECO:0000259" key="1">
    <source>
        <dbReference type="SMART" id="SM00487"/>
    </source>
</evidence>
<sequence>MVTGMRDTQSFDDFFRTAYCKQYSTEFQPFDYQRGMAFEAWPDLLNVPTGMGKTAAVVLAWLWKRGWRKDGRESQPDVATPRRLVYCLPMRVLVEQTVKNTEAWLKALDLYSTPGGGRVSVSVLMGGEEDVRAAEWTSYPDEDAILVGTQDMLLSRALMRGYGMSRYQWPIHFALLHNDSIWVFDEVQLMGAALATSAQIEAFRRDFPLAKSSRTLWVSATLNRDWLDTVDLRPHMGSFATRTIEDEDIRQAQDRLQAVKSVVKATASLSQDAGNKSSVQSYLENLRDVVLQAHEAGTQTLVIVNRVERA</sequence>
<proteinExistence type="predicted"/>
<feature type="domain" description="Helicase ATP-binding" evidence="1">
    <location>
        <begin position="25"/>
        <end position="259"/>
    </location>
</feature>
<dbReference type="SUPFAM" id="SSF52540">
    <property type="entry name" value="P-loop containing nucleoside triphosphate hydrolases"/>
    <property type="match status" value="1"/>
</dbReference>
<reference evidence="2" key="2">
    <citation type="journal article" date="2014" name="ISME J.">
        <title>Microbial stratification in low pH oxic and suboxic macroscopic growths along an acid mine drainage.</title>
        <authorList>
            <person name="Mendez-Garcia C."/>
            <person name="Mesa V."/>
            <person name="Sprenger R.R."/>
            <person name="Richter M."/>
            <person name="Diez M.S."/>
            <person name="Solano J."/>
            <person name="Bargiela R."/>
            <person name="Golyshina O.V."/>
            <person name="Manteca A."/>
            <person name="Ramos J.L."/>
            <person name="Gallego J.R."/>
            <person name="Llorente I."/>
            <person name="Martins Dos Santos V.A."/>
            <person name="Jensen O.N."/>
            <person name="Pelaez A.I."/>
            <person name="Sanchez J."/>
            <person name="Ferrer M."/>
        </authorList>
    </citation>
    <scope>NUCLEOTIDE SEQUENCE</scope>
</reference>
<dbReference type="EMBL" id="AUZZ01000933">
    <property type="protein sequence ID" value="EQD66195.1"/>
    <property type="molecule type" value="Genomic_DNA"/>
</dbReference>
<feature type="non-terminal residue" evidence="2">
    <location>
        <position position="310"/>
    </location>
</feature>
<dbReference type="GO" id="GO:0005524">
    <property type="term" value="F:ATP binding"/>
    <property type="evidence" value="ECO:0007669"/>
    <property type="project" value="InterPro"/>
</dbReference>
<protein>
    <submittedName>
        <fullName evidence="2">CRISPR-associated helicase Cas3</fullName>
    </submittedName>
</protein>
<organism evidence="2">
    <name type="scientific">mine drainage metagenome</name>
    <dbReference type="NCBI Taxonomy" id="410659"/>
    <lineage>
        <taxon>unclassified sequences</taxon>
        <taxon>metagenomes</taxon>
        <taxon>ecological metagenomes</taxon>
    </lineage>
</organism>
<dbReference type="InterPro" id="IPR027417">
    <property type="entry name" value="P-loop_NTPase"/>
</dbReference>
<dbReference type="SMART" id="SM00487">
    <property type="entry name" value="DEXDc"/>
    <property type="match status" value="1"/>
</dbReference>
<dbReference type="InterPro" id="IPR011545">
    <property type="entry name" value="DEAD/DEAH_box_helicase_dom"/>
</dbReference>
<dbReference type="Gene3D" id="3.40.50.300">
    <property type="entry name" value="P-loop containing nucleotide triphosphate hydrolases"/>
    <property type="match status" value="1"/>
</dbReference>
<dbReference type="GO" id="GO:0003676">
    <property type="term" value="F:nucleic acid binding"/>
    <property type="evidence" value="ECO:0007669"/>
    <property type="project" value="InterPro"/>
</dbReference>
<reference evidence="2" key="1">
    <citation type="submission" date="2013-08" db="EMBL/GenBank/DDBJ databases">
        <authorList>
            <person name="Mendez C."/>
            <person name="Richter M."/>
            <person name="Ferrer M."/>
            <person name="Sanchez J."/>
        </authorList>
    </citation>
    <scope>NUCLEOTIDE SEQUENCE</scope>
</reference>
<name>T1CGI7_9ZZZZ</name>
<comment type="caution">
    <text evidence="2">The sequence shown here is derived from an EMBL/GenBank/DDBJ whole genome shotgun (WGS) entry which is preliminary data.</text>
</comment>
<dbReference type="Pfam" id="PF00270">
    <property type="entry name" value="DEAD"/>
    <property type="match status" value="1"/>
</dbReference>
<gene>
    <name evidence="2" type="ORF">B2A_01250</name>
</gene>